<gene>
    <name evidence="2" type="ORF">ANN_04169</name>
</gene>
<evidence type="ECO:0000313" key="2">
    <source>
        <dbReference type="EMBL" id="KAJ4442581.1"/>
    </source>
</evidence>
<proteinExistence type="predicted"/>
<evidence type="ECO:0000256" key="1">
    <source>
        <dbReference type="SAM" id="MobiDB-lite"/>
    </source>
</evidence>
<evidence type="ECO:0000313" key="3">
    <source>
        <dbReference type="Proteomes" id="UP001148838"/>
    </source>
</evidence>
<dbReference type="Proteomes" id="UP001148838">
    <property type="component" value="Unassembled WGS sequence"/>
</dbReference>
<accession>A0ABQ8T911</accession>
<dbReference type="EMBL" id="JAJSOF020000013">
    <property type="protein sequence ID" value="KAJ4442581.1"/>
    <property type="molecule type" value="Genomic_DNA"/>
</dbReference>
<reference evidence="2 3" key="1">
    <citation type="journal article" date="2022" name="Allergy">
        <title>Genome assembly and annotation of Periplaneta americana reveal a comprehensive cockroach allergen profile.</title>
        <authorList>
            <person name="Wang L."/>
            <person name="Xiong Q."/>
            <person name="Saelim N."/>
            <person name="Wang L."/>
            <person name="Nong W."/>
            <person name="Wan A.T."/>
            <person name="Shi M."/>
            <person name="Liu X."/>
            <person name="Cao Q."/>
            <person name="Hui J.H.L."/>
            <person name="Sookrung N."/>
            <person name="Leung T.F."/>
            <person name="Tungtrongchitr A."/>
            <person name="Tsui S.K.W."/>
        </authorList>
    </citation>
    <scope>NUCLEOTIDE SEQUENCE [LARGE SCALE GENOMIC DNA]</scope>
    <source>
        <strain evidence="2">PWHHKU_190912</strain>
    </source>
</reference>
<comment type="caution">
    <text evidence="2">The sequence shown here is derived from an EMBL/GenBank/DDBJ whole genome shotgun (WGS) entry which is preliminary data.</text>
</comment>
<sequence length="99" mass="11705">MENKNKTKEIRGLYKELDLVVTIKIGRLKWLEHIQRMATNRALNDQPGGTRMKGRPRVRWLDDVETDLRITGVKRWRRKAESKDDPRTAIKEAKVLRNP</sequence>
<name>A0ABQ8T911_PERAM</name>
<keyword evidence="3" id="KW-1185">Reference proteome</keyword>
<protein>
    <submittedName>
        <fullName evidence="2">Uncharacterized protein</fullName>
    </submittedName>
</protein>
<feature type="region of interest" description="Disordered" evidence="1">
    <location>
        <begin position="79"/>
        <end position="99"/>
    </location>
</feature>
<organism evidence="2 3">
    <name type="scientific">Periplaneta americana</name>
    <name type="common">American cockroach</name>
    <name type="synonym">Blatta americana</name>
    <dbReference type="NCBI Taxonomy" id="6978"/>
    <lineage>
        <taxon>Eukaryota</taxon>
        <taxon>Metazoa</taxon>
        <taxon>Ecdysozoa</taxon>
        <taxon>Arthropoda</taxon>
        <taxon>Hexapoda</taxon>
        <taxon>Insecta</taxon>
        <taxon>Pterygota</taxon>
        <taxon>Neoptera</taxon>
        <taxon>Polyneoptera</taxon>
        <taxon>Dictyoptera</taxon>
        <taxon>Blattodea</taxon>
        <taxon>Blattoidea</taxon>
        <taxon>Blattidae</taxon>
        <taxon>Blattinae</taxon>
        <taxon>Periplaneta</taxon>
    </lineage>
</organism>